<evidence type="ECO:0000313" key="3">
    <source>
        <dbReference type="Proteomes" id="UP000649753"/>
    </source>
</evidence>
<evidence type="ECO:0000256" key="1">
    <source>
        <dbReference type="SAM" id="SignalP"/>
    </source>
</evidence>
<dbReference type="AlphaFoldDB" id="A0A927M9T5"/>
<reference evidence="2" key="1">
    <citation type="submission" date="2020-10" db="EMBL/GenBank/DDBJ databases">
        <title>Sequencing the genomes of 1000 actinobacteria strains.</title>
        <authorList>
            <person name="Klenk H.-P."/>
        </authorList>
    </citation>
    <scope>NUCLEOTIDE SEQUENCE</scope>
    <source>
        <strain evidence="2">DSM 46832</strain>
    </source>
</reference>
<proteinExistence type="predicted"/>
<feature type="signal peptide" evidence="1">
    <location>
        <begin position="1"/>
        <end position="25"/>
    </location>
</feature>
<name>A0A927M9T5_9ACTN</name>
<dbReference type="Proteomes" id="UP000649753">
    <property type="component" value="Unassembled WGS sequence"/>
</dbReference>
<feature type="chain" id="PRO_5037725174" description="SH3 domain-containing protein" evidence="1">
    <location>
        <begin position="26"/>
        <end position="114"/>
    </location>
</feature>
<organism evidence="2 3">
    <name type="scientific">Plantactinospora soyae</name>
    <dbReference type="NCBI Taxonomy" id="1544732"/>
    <lineage>
        <taxon>Bacteria</taxon>
        <taxon>Bacillati</taxon>
        <taxon>Actinomycetota</taxon>
        <taxon>Actinomycetes</taxon>
        <taxon>Micromonosporales</taxon>
        <taxon>Micromonosporaceae</taxon>
        <taxon>Plantactinospora</taxon>
    </lineage>
</organism>
<evidence type="ECO:0000313" key="2">
    <source>
        <dbReference type="EMBL" id="MBE1489266.1"/>
    </source>
</evidence>
<dbReference type="RefSeq" id="WP_192768762.1">
    <property type="nucleotide sequence ID" value="NZ_JADBEB010000001.1"/>
</dbReference>
<sequence length="114" mass="12550">MRKLLPAAFAVATLLLVTGATTADAATDQPARSSASSTFVNYTWADVDMYNCADSGCTPRIRLRAWQPLDDFCYVVGRYVGTSSYWDYVYDRATGHYGYVPEYYLASSAQGTPC</sequence>
<dbReference type="EMBL" id="JADBEB010000001">
    <property type="protein sequence ID" value="MBE1489266.1"/>
    <property type="molecule type" value="Genomic_DNA"/>
</dbReference>
<comment type="caution">
    <text evidence="2">The sequence shown here is derived from an EMBL/GenBank/DDBJ whole genome shotgun (WGS) entry which is preliminary data.</text>
</comment>
<keyword evidence="1" id="KW-0732">Signal</keyword>
<evidence type="ECO:0008006" key="4">
    <source>
        <dbReference type="Google" id="ProtNLM"/>
    </source>
</evidence>
<accession>A0A927M9T5</accession>
<protein>
    <recommendedName>
        <fullName evidence="4">SH3 domain-containing protein</fullName>
    </recommendedName>
</protein>
<gene>
    <name evidence="2" type="ORF">H4W31_004904</name>
</gene>
<keyword evidence="3" id="KW-1185">Reference proteome</keyword>